<sequence>MGCASSSKVVTTERRSVDVVTNSHDPVESEPTEKGGDQLEPQASLQPEERGHDELEEDVEGGVDEVDVTVELPSQELEVEEEPADSVLQSDHPNGGGPDTGALEVAIALKKGSVVDIRNALNTFKQCLDQESAEQSDQIVLKEAILVARKAGLLDHGELDAACLKVVSLGDVGVWEEEPTGDAVGNGWRKWPYKWRLSADAFLLQRESFRGLRRATISDSCVLDLDLMTAQKQNGNKTVVLPVRRLDVSGGQTHPDSTKDHPWLAKKTSLREKGHDWLTNEFFWKAFCMCCEKAGRRVPNQPDNFFDFQHNRDYRKWDGPLHEQRGGILYAIPVGWKKFSCRVKGRFGNDNRWLRLDSGEGEWAVAYHGTSYEALVPILDGGLMIGRAQAFENCRDVRTKVNIGKGVYCSPSMAVAARFADMKGSGTTIDNRNVTFVLQCRVNPEKIKRCHDEEGHALTCGQSPYWVLNDPADIRPYGILVKEVQ</sequence>
<protein>
    <recommendedName>
        <fullName evidence="3">PARP catalytic domain-containing protein</fullName>
    </recommendedName>
</protein>
<name>A0A7S1ABN8_NOCSC</name>
<evidence type="ECO:0008006" key="3">
    <source>
        <dbReference type="Google" id="ProtNLM"/>
    </source>
</evidence>
<reference evidence="2" key="1">
    <citation type="submission" date="2021-01" db="EMBL/GenBank/DDBJ databases">
        <authorList>
            <person name="Corre E."/>
            <person name="Pelletier E."/>
            <person name="Niang G."/>
            <person name="Scheremetjew M."/>
            <person name="Finn R."/>
            <person name="Kale V."/>
            <person name="Holt S."/>
            <person name="Cochrane G."/>
            <person name="Meng A."/>
            <person name="Brown T."/>
            <person name="Cohen L."/>
        </authorList>
    </citation>
    <scope>NUCLEOTIDE SEQUENCE</scope>
</reference>
<dbReference type="AlphaFoldDB" id="A0A7S1ABN8"/>
<proteinExistence type="predicted"/>
<feature type="compositionally biased region" description="Polar residues" evidence="1">
    <location>
        <begin position="1"/>
        <end position="10"/>
    </location>
</feature>
<dbReference type="PANTHER" id="PTHR36649:SF28">
    <property type="entry name" value="UBIQUITIN-LIKE DOMAIN-CONTAINING PROTEIN"/>
    <property type="match status" value="1"/>
</dbReference>
<dbReference type="PANTHER" id="PTHR36649">
    <property type="entry name" value="UBIQUITIN-LIKE DOMAIN-CONTAINING PROTEIN"/>
    <property type="match status" value="1"/>
</dbReference>
<evidence type="ECO:0000256" key="1">
    <source>
        <dbReference type="SAM" id="MobiDB-lite"/>
    </source>
</evidence>
<feature type="compositionally biased region" description="Basic and acidic residues" evidence="1">
    <location>
        <begin position="25"/>
        <end position="37"/>
    </location>
</feature>
<feature type="region of interest" description="Disordered" evidence="1">
    <location>
        <begin position="1"/>
        <end position="64"/>
    </location>
</feature>
<gene>
    <name evidence="2" type="ORF">NSCI0253_LOCUS23354</name>
</gene>
<organism evidence="2">
    <name type="scientific">Noctiluca scintillans</name>
    <name type="common">Sea sparkle</name>
    <name type="synonym">Red tide dinoflagellate</name>
    <dbReference type="NCBI Taxonomy" id="2966"/>
    <lineage>
        <taxon>Eukaryota</taxon>
        <taxon>Sar</taxon>
        <taxon>Alveolata</taxon>
        <taxon>Dinophyceae</taxon>
        <taxon>Noctilucales</taxon>
        <taxon>Noctilucaceae</taxon>
        <taxon>Noctiluca</taxon>
    </lineage>
</organism>
<evidence type="ECO:0000313" key="2">
    <source>
        <dbReference type="EMBL" id="CAD8849004.1"/>
    </source>
</evidence>
<accession>A0A7S1ABN8</accession>
<dbReference type="SUPFAM" id="SSF56399">
    <property type="entry name" value="ADP-ribosylation"/>
    <property type="match status" value="1"/>
</dbReference>
<dbReference type="Gene3D" id="3.90.228.10">
    <property type="match status" value="1"/>
</dbReference>
<feature type="region of interest" description="Disordered" evidence="1">
    <location>
        <begin position="76"/>
        <end position="101"/>
    </location>
</feature>
<feature type="compositionally biased region" description="Acidic residues" evidence="1">
    <location>
        <begin position="54"/>
        <end position="64"/>
    </location>
</feature>
<dbReference type="EMBL" id="HBFQ01033201">
    <property type="protein sequence ID" value="CAD8849004.1"/>
    <property type="molecule type" value="Transcribed_RNA"/>
</dbReference>